<dbReference type="Proteomes" id="UP000612893">
    <property type="component" value="Unassembled WGS sequence"/>
</dbReference>
<protein>
    <submittedName>
        <fullName evidence="3">CoA transferase</fullName>
    </submittedName>
</protein>
<dbReference type="InterPro" id="IPR050483">
    <property type="entry name" value="CoA-transferase_III_domain"/>
</dbReference>
<evidence type="ECO:0000256" key="1">
    <source>
        <dbReference type="ARBA" id="ARBA00022679"/>
    </source>
</evidence>
<dbReference type="Pfam" id="PF02515">
    <property type="entry name" value="CoA_transf_3"/>
    <property type="match status" value="1"/>
</dbReference>
<accession>A0A934KA82</accession>
<dbReference type="PANTHER" id="PTHR48207">
    <property type="entry name" value="SUCCINATE--HYDROXYMETHYLGLUTARATE COA-TRANSFERASE"/>
    <property type="match status" value="1"/>
</dbReference>
<name>A0A934KA82_9BACT</name>
<feature type="region of interest" description="Disordered" evidence="2">
    <location>
        <begin position="279"/>
        <end position="342"/>
    </location>
</feature>
<organism evidence="3 4">
    <name type="scientific">Candidatus Nephthysia bennettiae</name>
    <dbReference type="NCBI Taxonomy" id="3127016"/>
    <lineage>
        <taxon>Bacteria</taxon>
        <taxon>Bacillati</taxon>
        <taxon>Candidatus Dormiibacterota</taxon>
        <taxon>Candidatus Dormibacteria</taxon>
        <taxon>Candidatus Dormibacterales</taxon>
        <taxon>Candidatus Dormibacteraceae</taxon>
        <taxon>Candidatus Nephthysia</taxon>
    </lineage>
</organism>
<evidence type="ECO:0000313" key="3">
    <source>
        <dbReference type="EMBL" id="MBJ7599461.1"/>
    </source>
</evidence>
<keyword evidence="1 3" id="KW-0808">Transferase</keyword>
<reference evidence="3" key="1">
    <citation type="submission" date="2020-10" db="EMBL/GenBank/DDBJ databases">
        <title>Ca. Dormibacterota MAGs.</title>
        <authorList>
            <person name="Montgomery K."/>
        </authorList>
    </citation>
    <scope>NUCLEOTIDE SEQUENCE [LARGE SCALE GENOMIC DNA]</scope>
    <source>
        <strain evidence="3">SC8812_S17_10</strain>
    </source>
</reference>
<evidence type="ECO:0000313" key="4">
    <source>
        <dbReference type="Proteomes" id="UP000612893"/>
    </source>
</evidence>
<feature type="compositionally biased region" description="Basic residues" evidence="2">
    <location>
        <begin position="313"/>
        <end position="323"/>
    </location>
</feature>
<dbReference type="InterPro" id="IPR044855">
    <property type="entry name" value="CoA-Trfase_III_dom3_sf"/>
</dbReference>
<dbReference type="GO" id="GO:0008410">
    <property type="term" value="F:CoA-transferase activity"/>
    <property type="evidence" value="ECO:0007669"/>
    <property type="project" value="TreeGrafter"/>
</dbReference>
<dbReference type="SUPFAM" id="SSF89796">
    <property type="entry name" value="CoA-transferase family III (CaiB/BaiF)"/>
    <property type="match status" value="1"/>
</dbReference>
<dbReference type="Gene3D" id="3.40.50.10540">
    <property type="entry name" value="Crotonobetainyl-coa:carnitine coa-transferase, domain 1"/>
    <property type="match status" value="1"/>
</dbReference>
<dbReference type="InterPro" id="IPR023606">
    <property type="entry name" value="CoA-Trfase_III_dom_1_sf"/>
</dbReference>
<evidence type="ECO:0000256" key="2">
    <source>
        <dbReference type="SAM" id="MobiDB-lite"/>
    </source>
</evidence>
<proteinExistence type="predicted"/>
<dbReference type="PANTHER" id="PTHR48207:SF3">
    <property type="entry name" value="SUCCINATE--HYDROXYMETHYLGLUTARATE COA-TRANSFERASE"/>
    <property type="match status" value="1"/>
</dbReference>
<dbReference type="InterPro" id="IPR003673">
    <property type="entry name" value="CoA-Trfase_fam_III"/>
</dbReference>
<sequence length="342" mass="36759">MDVSRILAGPHCTMILADLGADIVKVESPIGDETRRWGPPFLGDTAAYYFAANRNKRSVALDLKSDDGRREFHGLLSVADVLVQNFTEAVARQLYVDADSVQRANPRCIHVTLSGYGPSHPDRRGYDLMAQALGGLMSVTGEPGGRGLKVGVPIADLTAGTYAATAVIAAIYDRSASGRVARIEVSLIDSVTSLLANQAMNWLLCQSPPQALGNDHPSVTPYGVFRTATDDIVVAVASDAQFRSLCEVIGRTDVAANSRYVSNAERIRCRAADGDSELSFLAHPGRDLDRPPERSRHSLRRGADGPRGPGQRRYPHPGYRRSPGRGSNPPGARADPAERPLP</sequence>
<gene>
    <name evidence="3" type="ORF">JF922_15460</name>
</gene>
<comment type="caution">
    <text evidence="3">The sequence shown here is derived from an EMBL/GenBank/DDBJ whole genome shotgun (WGS) entry which is preliminary data.</text>
</comment>
<dbReference type="AlphaFoldDB" id="A0A934KA82"/>
<dbReference type="Gene3D" id="3.30.1540.10">
    <property type="entry name" value="formyl-coa transferase, domain 3"/>
    <property type="match status" value="1"/>
</dbReference>
<keyword evidence="4" id="KW-1185">Reference proteome</keyword>
<feature type="compositionally biased region" description="Basic and acidic residues" evidence="2">
    <location>
        <begin position="284"/>
        <end position="304"/>
    </location>
</feature>
<dbReference type="EMBL" id="JAEKNR010000155">
    <property type="protein sequence ID" value="MBJ7599461.1"/>
    <property type="molecule type" value="Genomic_DNA"/>
</dbReference>